<proteinExistence type="predicted"/>
<evidence type="ECO:0000256" key="1">
    <source>
        <dbReference type="SAM" id="Phobius"/>
    </source>
</evidence>
<organism evidence="2">
    <name type="scientific">Oikopleura dioica</name>
    <name type="common">Tunicate</name>
    <dbReference type="NCBI Taxonomy" id="34765"/>
    <lineage>
        <taxon>Eukaryota</taxon>
        <taxon>Metazoa</taxon>
        <taxon>Chordata</taxon>
        <taxon>Tunicata</taxon>
        <taxon>Appendicularia</taxon>
        <taxon>Copelata</taxon>
        <taxon>Oikopleuridae</taxon>
        <taxon>Oikopleura</taxon>
    </lineage>
</organism>
<sequence>MSLKSNSGTSTSEDSTTRDDELLVKKKKYRVLDRLPHKQLDKSLSAATLEVKKPQQIVVRPVLSAPGASGDDKEIVNGRSGLCRCACLIKSNLRFVSPKGDRGLTKIIQNRQNVDFKLLGMSITIVVCYMALFLPSVIINLLPGSNAFGEGLSSFAN</sequence>
<gene>
    <name evidence="2" type="ORF">GSOID_T00001276001</name>
    <name evidence="3" type="ORF">GSOID_T00024593001</name>
</gene>
<evidence type="ECO:0000313" key="4">
    <source>
        <dbReference type="Proteomes" id="UP000001307"/>
    </source>
</evidence>
<evidence type="ECO:0000313" key="3">
    <source>
        <dbReference type="EMBL" id="CBY34566.1"/>
    </source>
</evidence>
<evidence type="ECO:0000313" key="2">
    <source>
        <dbReference type="EMBL" id="CBY23941.1"/>
    </source>
</evidence>
<accession>E4X4F1</accession>
<keyword evidence="1" id="KW-0812">Transmembrane</keyword>
<dbReference type="AlphaFoldDB" id="E4X4F1"/>
<dbReference type="Proteomes" id="UP000001307">
    <property type="component" value="Unassembled WGS sequence"/>
</dbReference>
<dbReference type="EMBL" id="FN653024">
    <property type="protein sequence ID" value="CBY23941.1"/>
    <property type="molecule type" value="Genomic_DNA"/>
</dbReference>
<dbReference type="InParanoid" id="E4X4F1"/>
<reference evidence="2" key="1">
    <citation type="journal article" date="2010" name="Science">
        <title>Plasticity of animal genome architecture unmasked by rapid evolution of a pelagic tunicate.</title>
        <authorList>
            <person name="Denoeud F."/>
            <person name="Henriet S."/>
            <person name="Mungpakdee S."/>
            <person name="Aury J.M."/>
            <person name="Da Silva C."/>
            <person name="Brinkmann H."/>
            <person name="Mikhaleva J."/>
            <person name="Olsen L.C."/>
            <person name="Jubin C."/>
            <person name="Canestro C."/>
            <person name="Bouquet J.M."/>
            <person name="Danks G."/>
            <person name="Poulain J."/>
            <person name="Campsteijn C."/>
            <person name="Adamski M."/>
            <person name="Cross I."/>
            <person name="Yadetie F."/>
            <person name="Muffato M."/>
            <person name="Louis A."/>
            <person name="Butcher S."/>
            <person name="Tsagkogeorga G."/>
            <person name="Konrad A."/>
            <person name="Singh S."/>
            <person name="Jensen M.F."/>
            <person name="Cong E.H."/>
            <person name="Eikeseth-Otteraa H."/>
            <person name="Noel B."/>
            <person name="Anthouard V."/>
            <person name="Porcel B.M."/>
            <person name="Kachouri-Lafond R."/>
            <person name="Nishino A."/>
            <person name="Ugolini M."/>
            <person name="Chourrout P."/>
            <person name="Nishida H."/>
            <person name="Aasland R."/>
            <person name="Huzurbazar S."/>
            <person name="Westhof E."/>
            <person name="Delsuc F."/>
            <person name="Lehrach H."/>
            <person name="Reinhardt R."/>
            <person name="Weissenbach J."/>
            <person name="Roy S.W."/>
            <person name="Artiguenave F."/>
            <person name="Postlethwait J.H."/>
            <person name="Manak J.R."/>
            <person name="Thompson E.M."/>
            <person name="Jaillon O."/>
            <person name="Du Pasquier L."/>
            <person name="Boudinot P."/>
            <person name="Liberles D.A."/>
            <person name="Volff J.N."/>
            <person name="Philippe H."/>
            <person name="Lenhard B."/>
            <person name="Roest Crollius H."/>
            <person name="Wincker P."/>
            <person name="Chourrout D."/>
        </authorList>
    </citation>
    <scope>NUCLEOTIDE SEQUENCE [LARGE SCALE GENOMIC DNA]</scope>
</reference>
<protein>
    <submittedName>
        <fullName evidence="2">Uncharacterized protein</fullName>
    </submittedName>
</protein>
<name>E4X4F1_OIKDI</name>
<keyword evidence="1" id="KW-0472">Membrane</keyword>
<feature type="transmembrane region" description="Helical" evidence="1">
    <location>
        <begin position="118"/>
        <end position="142"/>
    </location>
</feature>
<keyword evidence="4" id="KW-1185">Reference proteome</keyword>
<dbReference type="Proteomes" id="UP000011014">
    <property type="component" value="Unassembled WGS sequence"/>
</dbReference>
<dbReference type="EMBL" id="FN654521">
    <property type="protein sequence ID" value="CBY34566.1"/>
    <property type="molecule type" value="Genomic_DNA"/>
</dbReference>
<keyword evidence="1" id="KW-1133">Transmembrane helix</keyword>